<dbReference type="RefSeq" id="WP_345404176.1">
    <property type="nucleotide sequence ID" value="NZ_BAAAXS010000001.1"/>
</dbReference>
<keyword evidence="3" id="KW-1185">Reference proteome</keyword>
<dbReference type="Proteomes" id="UP001589568">
    <property type="component" value="Unassembled WGS sequence"/>
</dbReference>
<gene>
    <name evidence="2" type="ORF">ACFFR3_41155</name>
</gene>
<accession>A0ABV5P059</accession>
<comment type="caution">
    <text evidence="2">The sequence shown here is derived from an EMBL/GenBank/DDBJ whole genome shotgun (WGS) entry which is preliminary data.</text>
</comment>
<name>A0ABV5P059_9ACTN</name>
<dbReference type="InterPro" id="IPR036388">
    <property type="entry name" value="WH-like_DNA-bd_sf"/>
</dbReference>
<dbReference type="InterPro" id="IPR036390">
    <property type="entry name" value="WH_DNA-bd_sf"/>
</dbReference>
<organism evidence="2 3">
    <name type="scientific">Nonomuraea salmonea</name>
    <dbReference type="NCBI Taxonomy" id="46181"/>
    <lineage>
        <taxon>Bacteria</taxon>
        <taxon>Bacillati</taxon>
        <taxon>Actinomycetota</taxon>
        <taxon>Actinomycetes</taxon>
        <taxon>Streptosporangiales</taxon>
        <taxon>Streptosporangiaceae</taxon>
        <taxon>Nonomuraea</taxon>
    </lineage>
</organism>
<dbReference type="EMBL" id="JBHMCF010000046">
    <property type="protein sequence ID" value="MFB9475940.1"/>
    <property type="molecule type" value="Genomic_DNA"/>
</dbReference>
<dbReference type="SUPFAM" id="SSF46785">
    <property type="entry name" value="Winged helix' DNA-binding domain"/>
    <property type="match status" value="1"/>
</dbReference>
<dbReference type="InterPro" id="IPR000835">
    <property type="entry name" value="HTH_MarR-typ"/>
</dbReference>
<dbReference type="SMART" id="SM00347">
    <property type="entry name" value="HTH_MARR"/>
    <property type="match status" value="1"/>
</dbReference>
<evidence type="ECO:0000313" key="3">
    <source>
        <dbReference type="Proteomes" id="UP001589568"/>
    </source>
</evidence>
<dbReference type="PROSITE" id="PS50995">
    <property type="entry name" value="HTH_MARR_2"/>
    <property type="match status" value="1"/>
</dbReference>
<proteinExistence type="predicted"/>
<dbReference type="Pfam" id="PF01047">
    <property type="entry name" value="MarR"/>
    <property type="match status" value="1"/>
</dbReference>
<protein>
    <submittedName>
        <fullName evidence="2">MarR family winged helix-turn-helix transcriptional regulator</fullName>
    </submittedName>
</protein>
<reference evidence="2 3" key="1">
    <citation type="submission" date="2024-09" db="EMBL/GenBank/DDBJ databases">
        <authorList>
            <person name="Sun Q."/>
            <person name="Mori K."/>
        </authorList>
    </citation>
    <scope>NUCLEOTIDE SEQUENCE [LARGE SCALE GENOMIC DNA]</scope>
    <source>
        <strain evidence="2 3">JCM 3324</strain>
    </source>
</reference>
<sequence>MDKPTDSLAAVEYETMRLGRHRHLDRSAYILLSRIRRAGPMSIGQLSRAFGLDVSTLNRHTAALLREGLAERIADPEGGIARKFRITARGERFLDGERARNLDGLREVLSGWPAGDVAAFAAYLRRFNDDVERLPARPWPAYARGAAGSS</sequence>
<evidence type="ECO:0000259" key="1">
    <source>
        <dbReference type="PROSITE" id="PS50995"/>
    </source>
</evidence>
<dbReference type="Gene3D" id="1.10.10.10">
    <property type="entry name" value="Winged helix-like DNA-binding domain superfamily/Winged helix DNA-binding domain"/>
    <property type="match status" value="1"/>
</dbReference>
<evidence type="ECO:0000313" key="2">
    <source>
        <dbReference type="EMBL" id="MFB9475940.1"/>
    </source>
</evidence>
<feature type="domain" description="HTH marR-type" evidence="1">
    <location>
        <begin position="1"/>
        <end position="129"/>
    </location>
</feature>